<dbReference type="GO" id="GO:0005524">
    <property type="term" value="F:ATP binding"/>
    <property type="evidence" value="ECO:0007669"/>
    <property type="project" value="InterPro"/>
</dbReference>
<evidence type="ECO:0000256" key="1">
    <source>
        <dbReference type="ARBA" id="ARBA00022598"/>
    </source>
</evidence>
<proteinExistence type="predicted"/>
<dbReference type="PANTHER" id="PTHR43352">
    <property type="entry name" value="ACETYL-COA SYNTHETASE"/>
    <property type="match status" value="1"/>
</dbReference>
<dbReference type="Gene3D" id="2.30.38.10">
    <property type="entry name" value="Luciferase, Domain 3"/>
    <property type="match status" value="1"/>
</dbReference>
<dbReference type="InterPro" id="IPR000873">
    <property type="entry name" value="AMP-dep_synth/lig_dom"/>
</dbReference>
<evidence type="ECO:0000259" key="2">
    <source>
        <dbReference type="Pfam" id="PF00501"/>
    </source>
</evidence>
<dbReference type="GO" id="GO:0016878">
    <property type="term" value="F:acid-thiol ligase activity"/>
    <property type="evidence" value="ECO:0007669"/>
    <property type="project" value="TreeGrafter"/>
</dbReference>
<comment type="caution">
    <text evidence="4">The sequence shown here is derived from an EMBL/GenBank/DDBJ whole genome shotgun (WGS) entry which is preliminary data.</text>
</comment>
<dbReference type="GO" id="GO:0044550">
    <property type="term" value="P:secondary metabolite biosynthetic process"/>
    <property type="evidence" value="ECO:0007669"/>
    <property type="project" value="TreeGrafter"/>
</dbReference>
<dbReference type="Gene3D" id="3.40.50.980">
    <property type="match status" value="1"/>
</dbReference>
<keyword evidence="1 4" id="KW-0436">Ligase</keyword>
<dbReference type="Pfam" id="PF13193">
    <property type="entry name" value="AMP-binding_C"/>
    <property type="match status" value="1"/>
</dbReference>
<dbReference type="Pfam" id="PF00501">
    <property type="entry name" value="AMP-binding"/>
    <property type="match status" value="1"/>
</dbReference>
<dbReference type="Gene3D" id="3.40.50.12820">
    <property type="match status" value="1"/>
</dbReference>
<accession>A0A9Q3W7E7</accession>
<dbReference type="InterPro" id="IPR025110">
    <property type="entry name" value="AMP-bd_C"/>
</dbReference>
<dbReference type="Proteomes" id="UP001107961">
    <property type="component" value="Unassembled WGS sequence"/>
</dbReference>
<feature type="domain" description="AMP-dependent synthetase/ligase" evidence="2">
    <location>
        <begin position="34"/>
        <end position="389"/>
    </location>
</feature>
<gene>
    <name evidence="4" type="ORF">LZG35_11190</name>
</gene>
<name>A0A9Q3W7E7_9GAMM</name>
<dbReference type="Gene3D" id="3.30.300.30">
    <property type="match status" value="1"/>
</dbReference>
<dbReference type="AlphaFoldDB" id="A0A9Q3W7E7"/>
<keyword evidence="5" id="KW-1185">Reference proteome</keyword>
<organism evidence="4 5">
    <name type="scientific">Alloalcanivorax xenomutans</name>
    <dbReference type="NCBI Taxonomy" id="1094342"/>
    <lineage>
        <taxon>Bacteria</taxon>
        <taxon>Pseudomonadati</taxon>
        <taxon>Pseudomonadota</taxon>
        <taxon>Gammaproteobacteria</taxon>
        <taxon>Oceanospirillales</taxon>
        <taxon>Alcanivoracaceae</taxon>
        <taxon>Alloalcanivorax</taxon>
    </lineage>
</organism>
<sequence>MTQAKAMHEPAADTLPRHFNAADHFIDRHLREGRAGHLAIIDRDGEMNYARLAERVARAASMYRALGLRQEDRVALAMSDSADYLACFWGALKAGVVPVCLNTLLTPTQYRYILGDCRAQVLIVEQSLYAQFAELIPELSNLEKVIVVNGREANQDTLAGLLDNASAESRAAATTCDDIAFWLYSSGSTGNPKGVPHRHASLYWTAELYGKGVLGIQPHDRIFSIAKLFFAYGLGNGMTFPLSVGATAILYDGRPTPAAALDIMERHQPTIFCGVPTLYAALLADPELARHPGSKALRRSISAGEALPKETGERWEKRFGSPILDGVGSTEMLHIYLTNQPGDVHYGCSGRPVPGYQVKLVDENGDDIETANEIGEMLVKGPSAASGYWNQRDKSLRTFVGEWTCTGDKYYRDEQGRYHYCGRSDDMFKSGGNWVSPFEVESTLMQHEGVMEAAVVARSDDTENLKPAAYVVLKAAVADKEAFSRELQDFVRSRIELWKYPRWVYFVDELPKTATGKIQRFKLRAREQVPA</sequence>
<dbReference type="InterPro" id="IPR045851">
    <property type="entry name" value="AMP-bd_C_sf"/>
</dbReference>
<dbReference type="NCBIfam" id="TIGR02262">
    <property type="entry name" value="benz_CoA_lig"/>
    <property type="match status" value="1"/>
</dbReference>
<feature type="domain" description="AMP-binding enzyme C-terminal" evidence="3">
    <location>
        <begin position="439"/>
        <end position="517"/>
    </location>
</feature>
<dbReference type="GO" id="GO:0016405">
    <property type="term" value="F:CoA-ligase activity"/>
    <property type="evidence" value="ECO:0007669"/>
    <property type="project" value="InterPro"/>
</dbReference>
<reference evidence="4" key="1">
    <citation type="submission" date="2022-01" db="EMBL/GenBank/DDBJ databases">
        <authorList>
            <person name="Karlyshev A.V."/>
            <person name="Jaspars M."/>
        </authorList>
    </citation>
    <scope>NUCLEOTIDE SEQUENCE</scope>
    <source>
        <strain evidence="4">AGSA3-2</strain>
    </source>
</reference>
<evidence type="ECO:0000259" key="3">
    <source>
        <dbReference type="Pfam" id="PF13193"/>
    </source>
</evidence>
<protein>
    <submittedName>
        <fullName evidence="4">Benzoate-CoA ligase family protein</fullName>
    </submittedName>
</protein>
<dbReference type="RefSeq" id="WP_097057719.1">
    <property type="nucleotide sequence ID" value="NZ_JAJVKT010000012.1"/>
</dbReference>
<dbReference type="EMBL" id="JAJVKT010000012">
    <property type="protein sequence ID" value="MCE7509202.1"/>
    <property type="molecule type" value="Genomic_DNA"/>
</dbReference>
<evidence type="ECO:0000313" key="5">
    <source>
        <dbReference type="Proteomes" id="UP001107961"/>
    </source>
</evidence>
<dbReference type="SUPFAM" id="SSF56801">
    <property type="entry name" value="Acetyl-CoA synthetase-like"/>
    <property type="match status" value="1"/>
</dbReference>
<dbReference type="PANTHER" id="PTHR43352:SF1">
    <property type="entry name" value="ANTHRANILATE--COA LIGASE"/>
    <property type="match status" value="1"/>
</dbReference>
<dbReference type="InterPro" id="IPR011957">
    <property type="entry name" value="Benz_CoA_lig"/>
</dbReference>
<evidence type="ECO:0000313" key="4">
    <source>
        <dbReference type="EMBL" id="MCE7509202.1"/>
    </source>
</evidence>